<dbReference type="EMBL" id="JACGCZ010000012">
    <property type="protein sequence ID" value="MBA6142637.1"/>
    <property type="molecule type" value="Genomic_DNA"/>
</dbReference>
<accession>A0A7W2LKQ5</accession>
<name>A0A7W2LKQ5_9PSED</name>
<dbReference type="AlphaFoldDB" id="A0A7W2LKQ5"/>
<gene>
    <name evidence="1" type="ORF">H4B97_09160</name>
</gene>
<proteinExistence type="predicted"/>
<protein>
    <submittedName>
        <fullName evidence="1">Uncharacterized protein</fullName>
    </submittedName>
</protein>
<evidence type="ECO:0000313" key="1">
    <source>
        <dbReference type="EMBL" id="MBA6142637.1"/>
    </source>
</evidence>
<dbReference type="RefSeq" id="WP_155273752.1">
    <property type="nucleotide sequence ID" value="NZ_BQHP01000004.1"/>
</dbReference>
<evidence type="ECO:0000313" key="2">
    <source>
        <dbReference type="Proteomes" id="UP000590738"/>
    </source>
</evidence>
<sequence length="51" mass="5349">MSMIAAEVLIAQHVTAVAPTGLFAKVAISSTQFAEYIQAIDKLITLKSDAA</sequence>
<comment type="caution">
    <text evidence="1">The sequence shown here is derived from an EMBL/GenBank/DDBJ whole genome shotgun (WGS) entry which is preliminary data.</text>
</comment>
<organism evidence="1 2">
    <name type="scientific">Pseudomonas juntendi</name>
    <dbReference type="NCBI Taxonomy" id="2666183"/>
    <lineage>
        <taxon>Bacteria</taxon>
        <taxon>Pseudomonadati</taxon>
        <taxon>Pseudomonadota</taxon>
        <taxon>Gammaproteobacteria</taxon>
        <taxon>Pseudomonadales</taxon>
        <taxon>Pseudomonadaceae</taxon>
        <taxon>Pseudomonas</taxon>
    </lineage>
</organism>
<dbReference type="Proteomes" id="UP000590738">
    <property type="component" value="Unassembled WGS sequence"/>
</dbReference>
<reference evidence="1 2" key="1">
    <citation type="submission" date="2020-07" db="EMBL/GenBank/DDBJ databases">
        <title>Diversity of carbapenemase encoding genes among Pseudomonas putida group clinical isolates in a tertiary Brazilian hospital.</title>
        <authorList>
            <person name="Alberto-Lei F."/>
            <person name="Nodari C.S."/>
            <person name="Streling A.P."/>
            <person name="Paulino J.T."/>
            <person name="Bessa-Neto F.O."/>
            <person name="Cayo R."/>
            <person name="Gales A.C."/>
        </authorList>
    </citation>
    <scope>NUCLEOTIDE SEQUENCE [LARGE SCALE GENOMIC DNA]</scope>
    <source>
        <strain evidence="1 2">12273</strain>
    </source>
</reference>